<feature type="active site" description="Proton donor/acceptor" evidence="7">
    <location>
        <position position="557"/>
    </location>
</feature>
<dbReference type="SUPFAM" id="SSF141523">
    <property type="entry name" value="L,D-transpeptidase catalytic domain-like"/>
    <property type="match status" value="1"/>
</dbReference>
<dbReference type="InterPro" id="IPR036365">
    <property type="entry name" value="PGBD-like_sf"/>
</dbReference>
<dbReference type="Gene3D" id="2.40.440.10">
    <property type="entry name" value="L,D-transpeptidase catalytic domain-like"/>
    <property type="match status" value="1"/>
</dbReference>
<dbReference type="InterPro" id="IPR005490">
    <property type="entry name" value="LD_TPept_cat_dom"/>
</dbReference>
<keyword evidence="9" id="KW-0732">Signal</keyword>
<feature type="region of interest" description="Disordered" evidence="8">
    <location>
        <begin position="45"/>
        <end position="166"/>
    </location>
</feature>
<keyword evidence="12" id="KW-1185">Reference proteome</keyword>
<evidence type="ECO:0000256" key="4">
    <source>
        <dbReference type="ARBA" id="ARBA00022960"/>
    </source>
</evidence>
<evidence type="ECO:0000256" key="6">
    <source>
        <dbReference type="ARBA" id="ARBA00023316"/>
    </source>
</evidence>
<dbReference type="InterPro" id="IPR052905">
    <property type="entry name" value="LD-transpeptidase_YkuD-like"/>
</dbReference>
<organism evidence="11 12">
    <name type="scientific">Labrys monachus</name>
    <dbReference type="NCBI Taxonomy" id="217067"/>
    <lineage>
        <taxon>Bacteria</taxon>
        <taxon>Pseudomonadati</taxon>
        <taxon>Pseudomonadota</taxon>
        <taxon>Alphaproteobacteria</taxon>
        <taxon>Hyphomicrobiales</taxon>
        <taxon>Xanthobacteraceae</taxon>
        <taxon>Labrys</taxon>
    </lineage>
</organism>
<dbReference type="InterPro" id="IPR002477">
    <property type="entry name" value="Peptidoglycan-bd-like"/>
</dbReference>
<comment type="caution">
    <text evidence="11">The sequence shown here is derived from an EMBL/GenBank/DDBJ whole genome shotgun (WGS) entry which is preliminary data.</text>
</comment>
<dbReference type="RefSeq" id="WP_307436835.1">
    <property type="nucleotide sequence ID" value="NZ_JAUSVK010000001.1"/>
</dbReference>
<comment type="pathway">
    <text evidence="1 7">Cell wall biogenesis; peptidoglycan biosynthesis.</text>
</comment>
<keyword evidence="4 7" id="KW-0133">Cell shape</keyword>
<evidence type="ECO:0000313" key="12">
    <source>
        <dbReference type="Proteomes" id="UP001237448"/>
    </source>
</evidence>
<dbReference type="SUPFAM" id="SSF47090">
    <property type="entry name" value="PGBD-like"/>
    <property type="match status" value="1"/>
</dbReference>
<feature type="active site" description="Nucleophile" evidence="7">
    <location>
        <position position="576"/>
    </location>
</feature>
<dbReference type="PANTHER" id="PTHR41533:SF2">
    <property type="entry name" value="BLR7131 PROTEIN"/>
    <property type="match status" value="1"/>
</dbReference>
<keyword evidence="6 7" id="KW-0961">Cell wall biogenesis/degradation</keyword>
<dbReference type="EMBL" id="JAUSVK010000001">
    <property type="protein sequence ID" value="MDQ0396483.1"/>
    <property type="molecule type" value="Genomic_DNA"/>
</dbReference>
<evidence type="ECO:0000256" key="1">
    <source>
        <dbReference type="ARBA" id="ARBA00004752"/>
    </source>
</evidence>
<gene>
    <name evidence="11" type="ORF">J3R73_006275</name>
</gene>
<dbReference type="Pfam" id="PF20142">
    <property type="entry name" value="Scaffold"/>
    <property type="match status" value="1"/>
</dbReference>
<evidence type="ECO:0000256" key="8">
    <source>
        <dbReference type="SAM" id="MobiDB-lite"/>
    </source>
</evidence>
<accession>A0ABU0FQZ7</accession>
<reference evidence="11 12" key="1">
    <citation type="submission" date="2023-07" db="EMBL/GenBank/DDBJ databases">
        <title>Genomic Encyclopedia of Type Strains, Phase IV (KMG-IV): sequencing the most valuable type-strain genomes for metagenomic binning, comparative biology and taxonomic classification.</title>
        <authorList>
            <person name="Goeker M."/>
        </authorList>
    </citation>
    <scope>NUCLEOTIDE SEQUENCE [LARGE SCALE GENOMIC DNA]</scope>
    <source>
        <strain evidence="11 12">DSM 5896</strain>
    </source>
</reference>
<feature type="domain" description="L,D-TPase catalytic" evidence="10">
    <location>
        <begin position="443"/>
        <end position="604"/>
    </location>
</feature>
<dbReference type="Proteomes" id="UP001237448">
    <property type="component" value="Unassembled WGS sequence"/>
</dbReference>
<name>A0ABU0FQZ7_9HYPH</name>
<proteinExistence type="inferred from homology"/>
<feature type="signal peptide" evidence="9">
    <location>
        <begin position="1"/>
        <end position="26"/>
    </location>
</feature>
<keyword evidence="3" id="KW-0808">Transferase</keyword>
<evidence type="ECO:0000256" key="9">
    <source>
        <dbReference type="SAM" id="SignalP"/>
    </source>
</evidence>
<evidence type="ECO:0000256" key="5">
    <source>
        <dbReference type="ARBA" id="ARBA00022984"/>
    </source>
</evidence>
<dbReference type="Pfam" id="PF03734">
    <property type="entry name" value="YkuD"/>
    <property type="match status" value="1"/>
</dbReference>
<dbReference type="InterPro" id="IPR036366">
    <property type="entry name" value="PGBDSf"/>
</dbReference>
<feature type="chain" id="PRO_5045055685" evidence="9">
    <location>
        <begin position="27"/>
        <end position="656"/>
    </location>
</feature>
<evidence type="ECO:0000256" key="2">
    <source>
        <dbReference type="ARBA" id="ARBA00005992"/>
    </source>
</evidence>
<dbReference type="PROSITE" id="PS52029">
    <property type="entry name" value="LD_TPASE"/>
    <property type="match status" value="1"/>
</dbReference>
<sequence>MNCRANLLASVALALALGAFTVPALAGSGLEPSAIDVPALSPAEQEHAYAPASPQTEPAAASPRGERAALSADPQPDPGPVSTSSLAPAPVGDVPVPLPALAQEPSAAASPAHAADPALASTMPAAPSGPEPGPMPAVQQPAPAVQSTPPAAAAEPVETPPSVRAPQDAAAVAASLAARLEDLVARHGQDAQAISDFYGLRNHAPLWVVDGALTPVAKALVERMSRAGDDGLDAAAFHVGGLDILASAGADGQAQTEVAIASAILTYIRQASSGRVDTRQIGRDIVPAVNMPEAVAALASVAIAADPVAVLEGYNPVAPQYLALKRKLAEVRAANAATARTAPPLVPPGPTLRVGMSDTRVAVLRTRLGLTASDGDGAVYDEALQKAVRDFQAQRNLKASGTLGPATVAALNSALRTPRINIESEIVANMERWRWLPHDMGDSYVLVNVPEYKVRVIRNGVPVLESKVVVGKPNTPTPLFSDTMDFVVMNPSWNVPQSIIKKEYLPKLAEDPDYLARHGFVVTYRDGQMQVRQPPGEDNALGHIKFMFPNNFSVYLHDTSTRSLFAKDKRAFSHGCVRVDNPYNFAETVMGAENGWTANRVESMVGGREQRIDLKQKIPVHIAYFTAYVDEGGELKLVDDLYGYDQKVVSALGLRG</sequence>
<dbReference type="Pfam" id="PF01471">
    <property type="entry name" value="PG_binding_1"/>
    <property type="match status" value="1"/>
</dbReference>
<evidence type="ECO:0000256" key="7">
    <source>
        <dbReference type="PROSITE-ProRule" id="PRU01373"/>
    </source>
</evidence>
<evidence type="ECO:0000256" key="3">
    <source>
        <dbReference type="ARBA" id="ARBA00022679"/>
    </source>
</evidence>
<evidence type="ECO:0000313" key="11">
    <source>
        <dbReference type="EMBL" id="MDQ0396483.1"/>
    </source>
</evidence>
<protein>
    <submittedName>
        <fullName evidence="11">Murein L,D-transpeptidase YcbB/YkuD</fullName>
    </submittedName>
</protein>
<evidence type="ECO:0000259" key="10">
    <source>
        <dbReference type="PROSITE" id="PS52029"/>
    </source>
</evidence>
<comment type="similarity">
    <text evidence="2">Belongs to the YkuD family.</text>
</comment>
<dbReference type="PANTHER" id="PTHR41533">
    <property type="entry name" value="L,D-TRANSPEPTIDASE HI_1667-RELATED"/>
    <property type="match status" value="1"/>
</dbReference>
<feature type="compositionally biased region" description="Low complexity" evidence="8">
    <location>
        <begin position="99"/>
        <end position="121"/>
    </location>
</feature>
<dbReference type="InterPro" id="IPR045380">
    <property type="entry name" value="LD_TPept_scaffold_dom"/>
</dbReference>
<feature type="compositionally biased region" description="Low complexity" evidence="8">
    <location>
        <begin position="136"/>
        <end position="166"/>
    </location>
</feature>
<dbReference type="CDD" id="cd16913">
    <property type="entry name" value="YkuD_like"/>
    <property type="match status" value="1"/>
</dbReference>
<dbReference type="Gene3D" id="1.10.101.10">
    <property type="entry name" value="PGBD-like superfamily/PGBD"/>
    <property type="match status" value="1"/>
</dbReference>
<keyword evidence="5 7" id="KW-0573">Peptidoglycan synthesis</keyword>
<dbReference type="InterPro" id="IPR038063">
    <property type="entry name" value="Transpep_catalytic_dom"/>
</dbReference>